<accession>A0A2J6WUC9</accession>
<protein>
    <submittedName>
        <fullName evidence="6">Glycosyltransferase family 2 protein</fullName>
    </submittedName>
</protein>
<name>A0A2J6WUC9_9CHLR</name>
<dbReference type="Proteomes" id="UP000243376">
    <property type="component" value="Unassembled WGS sequence"/>
</dbReference>
<evidence type="ECO:0000313" key="6">
    <source>
        <dbReference type="EMBL" id="PMP74390.1"/>
    </source>
</evidence>
<dbReference type="Gene3D" id="3.90.550.10">
    <property type="entry name" value="Spore Coat Polysaccharide Biosynthesis Protein SpsA, Chain A"/>
    <property type="match status" value="1"/>
</dbReference>
<dbReference type="SUPFAM" id="SSF53448">
    <property type="entry name" value="Nucleotide-diphospho-sugar transferases"/>
    <property type="match status" value="1"/>
</dbReference>
<sequence>MKPRVAIIVLTYNGISDTLACLASLARLTYPAERYDVVVVDNASRDGTPAQVHSTFPQTVVIENGANVGFAAGNNVGLRYAQVHGYDYALLLNNDTEVAPDMLKQLVAAAET</sequence>
<dbReference type="AlphaFoldDB" id="A0A2J6WUC9"/>
<dbReference type="PANTHER" id="PTHR43179">
    <property type="entry name" value="RHAMNOSYLTRANSFERASE WBBL"/>
    <property type="match status" value="1"/>
</dbReference>
<dbReference type="InterPro" id="IPR029044">
    <property type="entry name" value="Nucleotide-diphossugar_trans"/>
</dbReference>
<comment type="similarity">
    <text evidence="2">Belongs to the glycosyltransferase 2 family.</text>
</comment>
<organism evidence="6 7">
    <name type="scientific">Chloroflexus aggregans</name>
    <dbReference type="NCBI Taxonomy" id="152260"/>
    <lineage>
        <taxon>Bacteria</taxon>
        <taxon>Bacillati</taxon>
        <taxon>Chloroflexota</taxon>
        <taxon>Chloroflexia</taxon>
        <taxon>Chloroflexales</taxon>
        <taxon>Chloroflexineae</taxon>
        <taxon>Chloroflexaceae</taxon>
        <taxon>Chloroflexus</taxon>
    </lineage>
</organism>
<keyword evidence="3" id="KW-0328">Glycosyltransferase</keyword>
<evidence type="ECO:0000256" key="1">
    <source>
        <dbReference type="ARBA" id="ARBA00004776"/>
    </source>
</evidence>
<dbReference type="EMBL" id="PNIQ01001011">
    <property type="protein sequence ID" value="PMP74390.1"/>
    <property type="molecule type" value="Genomic_DNA"/>
</dbReference>
<feature type="non-terminal residue" evidence="6">
    <location>
        <position position="112"/>
    </location>
</feature>
<gene>
    <name evidence="6" type="ORF">C0184_15120</name>
</gene>
<reference evidence="6 7" key="1">
    <citation type="submission" date="2018-01" db="EMBL/GenBank/DDBJ databases">
        <title>Metagenomic assembled genomes from two thermal pools in the Uzon Caldera, Kamchatka, Russia.</title>
        <authorList>
            <person name="Wilkins L."/>
            <person name="Ettinger C."/>
        </authorList>
    </citation>
    <scope>NUCLEOTIDE SEQUENCE [LARGE SCALE GENOMIC DNA]</scope>
    <source>
        <strain evidence="6">ZAV-02</strain>
    </source>
</reference>
<comment type="caution">
    <text evidence="6">The sequence shown here is derived from an EMBL/GenBank/DDBJ whole genome shotgun (WGS) entry which is preliminary data.</text>
</comment>
<dbReference type="PANTHER" id="PTHR43179:SF12">
    <property type="entry name" value="GALACTOFURANOSYLTRANSFERASE GLFT2"/>
    <property type="match status" value="1"/>
</dbReference>
<proteinExistence type="inferred from homology"/>
<evidence type="ECO:0000256" key="4">
    <source>
        <dbReference type="ARBA" id="ARBA00022679"/>
    </source>
</evidence>
<dbReference type="InterPro" id="IPR001173">
    <property type="entry name" value="Glyco_trans_2-like"/>
</dbReference>
<keyword evidence="4 6" id="KW-0808">Transferase</keyword>
<evidence type="ECO:0000313" key="7">
    <source>
        <dbReference type="Proteomes" id="UP000243376"/>
    </source>
</evidence>
<evidence type="ECO:0000256" key="2">
    <source>
        <dbReference type="ARBA" id="ARBA00006739"/>
    </source>
</evidence>
<evidence type="ECO:0000256" key="3">
    <source>
        <dbReference type="ARBA" id="ARBA00022676"/>
    </source>
</evidence>
<dbReference type="Pfam" id="PF00535">
    <property type="entry name" value="Glycos_transf_2"/>
    <property type="match status" value="1"/>
</dbReference>
<feature type="domain" description="Glycosyltransferase 2-like" evidence="5">
    <location>
        <begin position="7"/>
        <end position="111"/>
    </location>
</feature>
<dbReference type="GO" id="GO:0016757">
    <property type="term" value="F:glycosyltransferase activity"/>
    <property type="evidence" value="ECO:0007669"/>
    <property type="project" value="UniProtKB-KW"/>
</dbReference>
<comment type="pathway">
    <text evidence="1">Cell wall biogenesis; cell wall polysaccharide biosynthesis.</text>
</comment>
<evidence type="ECO:0000259" key="5">
    <source>
        <dbReference type="Pfam" id="PF00535"/>
    </source>
</evidence>